<evidence type="ECO:0000256" key="5">
    <source>
        <dbReference type="ARBA" id="ARBA00023136"/>
    </source>
</evidence>
<dbReference type="Proteomes" id="UP000317046">
    <property type="component" value="Unassembled WGS sequence"/>
</dbReference>
<dbReference type="CDD" id="cd06261">
    <property type="entry name" value="TM_PBP2"/>
    <property type="match status" value="1"/>
</dbReference>
<dbReference type="PANTHER" id="PTHR30177">
    <property type="entry name" value="GLYCINE BETAINE/L-PROLINE TRANSPORT SYSTEM PERMEASE PROTEIN PROW"/>
    <property type="match status" value="1"/>
</dbReference>
<keyword evidence="4 6" id="KW-1133">Transmembrane helix</keyword>
<feature type="transmembrane region" description="Helical" evidence="6">
    <location>
        <begin position="208"/>
        <end position="228"/>
    </location>
</feature>
<accession>A0A4Y3L0A3</accession>
<dbReference type="Pfam" id="PF00528">
    <property type="entry name" value="BPD_transp_1"/>
    <property type="match status" value="1"/>
</dbReference>
<evidence type="ECO:0000256" key="6">
    <source>
        <dbReference type="RuleBase" id="RU363032"/>
    </source>
</evidence>
<feature type="transmembrane region" description="Helical" evidence="6">
    <location>
        <begin position="52"/>
        <end position="73"/>
    </location>
</feature>
<dbReference type="GO" id="GO:0005886">
    <property type="term" value="C:plasma membrane"/>
    <property type="evidence" value="ECO:0007669"/>
    <property type="project" value="UniProtKB-SubCell"/>
</dbReference>
<protein>
    <submittedName>
        <fullName evidence="8">Glycine/betaine ABC transporter permease</fullName>
    </submittedName>
</protein>
<feature type="transmembrane region" description="Helical" evidence="6">
    <location>
        <begin position="85"/>
        <end position="105"/>
    </location>
</feature>
<feature type="transmembrane region" description="Helical" evidence="6">
    <location>
        <begin position="177"/>
        <end position="196"/>
    </location>
</feature>
<evidence type="ECO:0000256" key="2">
    <source>
        <dbReference type="ARBA" id="ARBA00022448"/>
    </source>
</evidence>
<dbReference type="GO" id="GO:0031460">
    <property type="term" value="P:glycine betaine transport"/>
    <property type="evidence" value="ECO:0007669"/>
    <property type="project" value="TreeGrafter"/>
</dbReference>
<evidence type="ECO:0000259" key="7">
    <source>
        <dbReference type="PROSITE" id="PS50928"/>
    </source>
</evidence>
<dbReference type="SUPFAM" id="SSF161098">
    <property type="entry name" value="MetI-like"/>
    <property type="match status" value="1"/>
</dbReference>
<feature type="transmembrane region" description="Helical" evidence="6">
    <location>
        <begin position="111"/>
        <end position="132"/>
    </location>
</feature>
<dbReference type="InterPro" id="IPR000515">
    <property type="entry name" value="MetI-like"/>
</dbReference>
<evidence type="ECO:0000256" key="4">
    <source>
        <dbReference type="ARBA" id="ARBA00022989"/>
    </source>
</evidence>
<dbReference type="InterPro" id="IPR051204">
    <property type="entry name" value="ABC_transp_perm/SBD"/>
</dbReference>
<evidence type="ECO:0000256" key="3">
    <source>
        <dbReference type="ARBA" id="ARBA00022692"/>
    </source>
</evidence>
<feature type="domain" description="ABC transmembrane type-1" evidence="7">
    <location>
        <begin position="46"/>
        <end position="225"/>
    </location>
</feature>
<name>A0A4Y3L0A3_9CELL</name>
<dbReference type="PROSITE" id="PS50928">
    <property type="entry name" value="ABC_TM1"/>
    <property type="match status" value="1"/>
</dbReference>
<evidence type="ECO:0000313" key="8">
    <source>
        <dbReference type="EMBL" id="GEA88468.1"/>
    </source>
</evidence>
<organism evidence="8 9">
    <name type="scientific">Cellulomonas cellasea</name>
    <dbReference type="NCBI Taxonomy" id="43670"/>
    <lineage>
        <taxon>Bacteria</taxon>
        <taxon>Bacillati</taxon>
        <taxon>Actinomycetota</taxon>
        <taxon>Actinomycetes</taxon>
        <taxon>Micrococcales</taxon>
        <taxon>Cellulomonadaceae</taxon>
        <taxon>Cellulomonas</taxon>
    </lineage>
</organism>
<dbReference type="EMBL" id="BJLR01000021">
    <property type="protein sequence ID" value="GEA88468.1"/>
    <property type="molecule type" value="Genomic_DNA"/>
</dbReference>
<comment type="similarity">
    <text evidence="6">Belongs to the binding-protein-dependent transport system permease family.</text>
</comment>
<dbReference type="AlphaFoldDB" id="A0A4Y3L0A3"/>
<proteinExistence type="inferred from homology"/>
<comment type="caution">
    <text evidence="8">The sequence shown here is derived from an EMBL/GenBank/DDBJ whole genome shotgun (WGS) entry which is preliminary data.</text>
</comment>
<comment type="subcellular location">
    <subcellularLocation>
        <location evidence="6">Cell membrane</location>
        <topology evidence="6">Multi-pass membrane protein</topology>
    </subcellularLocation>
    <subcellularLocation>
        <location evidence="1">Membrane</location>
        <topology evidence="1">Multi-pass membrane protein</topology>
    </subcellularLocation>
</comment>
<dbReference type="PANTHER" id="PTHR30177:SF4">
    <property type="entry name" value="OSMOPROTECTANT IMPORT PERMEASE PROTEIN OSMW"/>
    <property type="match status" value="1"/>
</dbReference>
<keyword evidence="2 6" id="KW-0813">Transport</keyword>
<keyword evidence="3 6" id="KW-0812">Transmembrane</keyword>
<reference evidence="8" key="1">
    <citation type="submission" date="2019-06" db="EMBL/GenBank/DDBJ databases">
        <title>Whole genome shotgun sequence of Cellulomonas cellasea NBRC 3753.</title>
        <authorList>
            <person name="Hosoyama A."/>
            <person name="Uohara A."/>
            <person name="Ohji S."/>
            <person name="Ichikawa N."/>
        </authorList>
    </citation>
    <scope>NUCLEOTIDE SEQUENCE [LARGE SCALE GENOMIC DNA]</scope>
    <source>
        <strain evidence="8">NBRC 3753</strain>
    </source>
</reference>
<keyword evidence="9" id="KW-1185">Reference proteome</keyword>
<evidence type="ECO:0000313" key="9">
    <source>
        <dbReference type="Proteomes" id="UP000317046"/>
    </source>
</evidence>
<keyword evidence="5 6" id="KW-0472">Membrane</keyword>
<dbReference type="Gene3D" id="1.10.3720.10">
    <property type="entry name" value="MetI-like"/>
    <property type="match status" value="1"/>
</dbReference>
<dbReference type="InterPro" id="IPR035906">
    <property type="entry name" value="MetI-like_sf"/>
</dbReference>
<sequence>MRVSAGAGTFAGMIPVRALRAATEPANPWLSWDYVTRNQDDLVRALSQHTTLTFQAVAIALVLALPLGALAHVRPRLAGPLVGTAGVLYTVPSVALFAILAPWTGIGRTTVLIGLVTYALLVLLRNIVVGLAGVDPAVRDAARGLGYGRMRLLLTVELPNALPAIVAGVRLATVTTVALVTVGVVVGYGGLGQLMFRGFRSRYHAEIMTATLLCLALALVCDLVLYAAGRAIAPWSRAGRTA</sequence>
<evidence type="ECO:0000256" key="1">
    <source>
        <dbReference type="ARBA" id="ARBA00004141"/>
    </source>
</evidence>
<gene>
    <name evidence="8" type="ORF">CCE01nite_24170</name>
</gene>
<dbReference type="GO" id="GO:0055085">
    <property type="term" value="P:transmembrane transport"/>
    <property type="evidence" value="ECO:0007669"/>
    <property type="project" value="InterPro"/>
</dbReference>